<sequence>MTLSQPEDDSPSWIRVNILVAMWQKNSSIQYDEGSTRLCRGVQAVLQTQLDRHFVFGLLLKQCGLRVFYGNRSGLLATDSWIDVRTQHVKFIQVVLAISSLPPRHLGWDQNMKLYLNPHPGVREFRYTTDPNVQLKDYGPNPSDAQWAIFVPDRYTSIMGKWYLTIRLITTFESEATEVGPITMG</sequence>
<reference evidence="2 3" key="1">
    <citation type="submission" date="2019-02" db="EMBL/GenBank/DDBJ databases">
        <title>Genome sequencing of the rare red list fungi Antrodiella citrinella (Flaviporus citrinellus).</title>
        <authorList>
            <person name="Buettner E."/>
            <person name="Kellner H."/>
        </authorList>
    </citation>
    <scope>NUCLEOTIDE SEQUENCE [LARGE SCALE GENOMIC DNA]</scope>
    <source>
        <strain evidence="2 3">DSM 108506</strain>
    </source>
</reference>
<evidence type="ECO:0000259" key="1">
    <source>
        <dbReference type="Pfam" id="PF17667"/>
    </source>
</evidence>
<evidence type="ECO:0000313" key="3">
    <source>
        <dbReference type="Proteomes" id="UP000308730"/>
    </source>
</evidence>
<feature type="domain" description="Fungal-type protein kinase" evidence="1">
    <location>
        <begin position="5"/>
        <end position="113"/>
    </location>
</feature>
<dbReference type="Proteomes" id="UP000308730">
    <property type="component" value="Unassembled WGS sequence"/>
</dbReference>
<evidence type="ECO:0000313" key="2">
    <source>
        <dbReference type="EMBL" id="THH27918.1"/>
    </source>
</evidence>
<dbReference type="InterPro" id="IPR040976">
    <property type="entry name" value="Pkinase_fungal"/>
</dbReference>
<comment type="caution">
    <text evidence="2">The sequence shown here is derived from an EMBL/GenBank/DDBJ whole genome shotgun (WGS) entry which is preliminary data.</text>
</comment>
<dbReference type="Pfam" id="PF17667">
    <property type="entry name" value="Pkinase_fungal"/>
    <property type="match status" value="1"/>
</dbReference>
<name>A0A4S4MRK6_9APHY</name>
<accession>A0A4S4MRK6</accession>
<gene>
    <name evidence="2" type="ORF">EUX98_g6267</name>
</gene>
<protein>
    <recommendedName>
        <fullName evidence="1">Fungal-type protein kinase domain-containing protein</fullName>
    </recommendedName>
</protein>
<proteinExistence type="predicted"/>
<keyword evidence="3" id="KW-1185">Reference proteome</keyword>
<organism evidence="2 3">
    <name type="scientific">Antrodiella citrinella</name>
    <dbReference type="NCBI Taxonomy" id="2447956"/>
    <lineage>
        <taxon>Eukaryota</taxon>
        <taxon>Fungi</taxon>
        <taxon>Dikarya</taxon>
        <taxon>Basidiomycota</taxon>
        <taxon>Agaricomycotina</taxon>
        <taxon>Agaricomycetes</taxon>
        <taxon>Polyporales</taxon>
        <taxon>Steccherinaceae</taxon>
        <taxon>Antrodiella</taxon>
    </lineage>
</organism>
<dbReference type="OrthoDB" id="312874at2759"/>
<dbReference type="EMBL" id="SGPM01000215">
    <property type="protein sequence ID" value="THH27918.1"/>
    <property type="molecule type" value="Genomic_DNA"/>
</dbReference>
<dbReference type="AlphaFoldDB" id="A0A4S4MRK6"/>